<proteinExistence type="predicted"/>
<keyword evidence="2" id="KW-0732">Signal</keyword>
<evidence type="ECO:0000313" key="3">
    <source>
        <dbReference type="EMBL" id="EAR87191.1"/>
    </source>
</evidence>
<feature type="transmembrane region" description="Helical" evidence="1">
    <location>
        <begin position="1356"/>
        <end position="1374"/>
    </location>
</feature>
<protein>
    <submittedName>
        <fullName evidence="3">Transmembrane protein, putative</fullName>
    </submittedName>
</protein>
<dbReference type="Proteomes" id="UP000009168">
    <property type="component" value="Unassembled WGS sequence"/>
</dbReference>
<accession>Q22PB8</accession>
<dbReference type="HOGENOM" id="CLU_261416_0_0_1"/>
<keyword evidence="1" id="KW-1133">Transmembrane helix</keyword>
<dbReference type="GeneID" id="7842404"/>
<sequence>MRRVKKNIHFLLLLLLIACFVKSQTVNKQKLLRLQSNETYVQSFSEFINEPAIQFSVNPSDSYKIVQPYVPLITYQDSPPLLEILATFNYGPSTKFNIEIQQQTTSQQTIQLFLVYQQLSIDPSCSCVKQITFTPFLIDEVSSIPQQLYGSFFSYNQGFISYQLGTNIVKSFRFLINSQSSAQIIPLTGVQLYQHVAILGSNNSIYIIQYIENTEYWLIKFDSQFNSQILQKIGENCNSSFSLIDTGRYFFNYCRNLGENQIKTASVDFSSEKLILDAFPLTSNEFGIPLIKRVGNNILIGIMSSNSFSVHEINSNDGVINEPFSYSSYSIINQFLPRVDFVSSKLMVAYSKINNSIQLFDIKKQVAVYQIQVSMSGFVVKFVESLGNQIILYIYDSNDKYFTTIVAEVNMPSLLIQTTSSTTQPIQLSIQTVSSTTYKISINVQIVQQNTVLFAQSEAILENTFSNIKQENQFTIPIEDYIIGADLALKVQINQQAQGIIQNANLMKQFSMKGPSQMIIDESCTSHQTDGFFSSIFVCPTSISQQAYYLYAIYPFYMGSIGQSSANFLVYRSEIEFQYPLNQIDNQGSFTLKITPQSPSFYVYVPFIRDTVGGQLQFNNLPVNCSENNFLFASDPAYSVLFTFCGQNIVQQFYRPYKTNGIAQIVSTTVISSNSQQITNLICIQGLLFMYNSTIIQAYDYINFGFIGYINVPTLVQGTIQQLTLFKNSFLITVISNPLTTIAQYSYNGFKTNTPTFMRNLQIDSDHPVSSQGIIIPKRQTENEFAYVLSTKTDIYYMYRINSKQWSNQLYTTLTFNPSQAVVASNLLYVMNPESYTGILPEASILCQIGLNETEFTSTLSHIAQIQISLMDSSKQSKSQLKLLKEQQIKRITQNSGQKLLQETSSLLITNVINRDASTQYGVVNNQASTLNQVRTQIQDTNYVSGQVFYFEDWQTFNACLLGWQSDSISEVVQRMSNTNMPQQNQAFTIQYKYNATIEQNQIKSVFFTIQGQFNGCAVLDDNGSFQIDQQQNYQFQLYIVCINQIKQYQINYQYNQTSGLIINTGVSAPNIYQLNQQIPIPQIQRIISANNQLNLYYKGQAQISLITLDNISKQANIIQQKYSYYSQNSIYFLFQFNLQVTIYPTGIIQSQVRSTENIDVYDLATLLQQFNFILPEKQFILSIEQYTDTQFRIAIENNYIYDVTFLLNSSGQLVISQAYQYYYQDAFPNYISGFKGSKYTLFFGYYSDTLQKIALYSNSIQQQGIFLIQSTIEQSQKSMLYPQCIWEINSNLIQVQYSNGILEQISISDNLGIKIFFNKSSVLNTVQTNIAPIGQQDPNNLITFAFQGSSTNNSFGIISLFTIINLINIIIYLF</sequence>
<keyword evidence="1" id="KW-0472">Membrane</keyword>
<keyword evidence="1 3" id="KW-0812">Transmembrane</keyword>
<reference evidence="4" key="1">
    <citation type="journal article" date="2006" name="PLoS Biol.">
        <title>Macronuclear genome sequence of the ciliate Tetrahymena thermophila, a model eukaryote.</title>
        <authorList>
            <person name="Eisen J.A."/>
            <person name="Coyne R.S."/>
            <person name="Wu M."/>
            <person name="Wu D."/>
            <person name="Thiagarajan M."/>
            <person name="Wortman J.R."/>
            <person name="Badger J.H."/>
            <person name="Ren Q."/>
            <person name="Amedeo P."/>
            <person name="Jones K.M."/>
            <person name="Tallon L.J."/>
            <person name="Delcher A.L."/>
            <person name="Salzberg S.L."/>
            <person name="Silva J.C."/>
            <person name="Haas B.J."/>
            <person name="Majoros W.H."/>
            <person name="Farzad M."/>
            <person name="Carlton J.M."/>
            <person name="Smith R.K. Jr."/>
            <person name="Garg J."/>
            <person name="Pearlman R.E."/>
            <person name="Karrer K.M."/>
            <person name="Sun L."/>
            <person name="Manning G."/>
            <person name="Elde N.C."/>
            <person name="Turkewitz A.P."/>
            <person name="Asai D.J."/>
            <person name="Wilkes D.E."/>
            <person name="Wang Y."/>
            <person name="Cai H."/>
            <person name="Collins K."/>
            <person name="Stewart B.A."/>
            <person name="Lee S.R."/>
            <person name="Wilamowska K."/>
            <person name="Weinberg Z."/>
            <person name="Ruzzo W.L."/>
            <person name="Wloga D."/>
            <person name="Gaertig J."/>
            <person name="Frankel J."/>
            <person name="Tsao C.-C."/>
            <person name="Gorovsky M.A."/>
            <person name="Keeling P.J."/>
            <person name="Waller R.F."/>
            <person name="Patron N.J."/>
            <person name="Cherry J.M."/>
            <person name="Stover N.A."/>
            <person name="Krieger C.J."/>
            <person name="del Toro C."/>
            <person name="Ryder H.F."/>
            <person name="Williamson S.C."/>
            <person name="Barbeau R.A."/>
            <person name="Hamilton E.P."/>
            <person name="Orias E."/>
        </authorList>
    </citation>
    <scope>NUCLEOTIDE SEQUENCE [LARGE SCALE GENOMIC DNA]</scope>
    <source>
        <strain evidence="4">SB210</strain>
    </source>
</reference>
<dbReference type="PROSITE" id="PS51257">
    <property type="entry name" value="PROKAR_LIPOPROTEIN"/>
    <property type="match status" value="1"/>
</dbReference>
<name>Q22PB8_TETTS</name>
<keyword evidence="4" id="KW-1185">Reference proteome</keyword>
<evidence type="ECO:0000313" key="4">
    <source>
        <dbReference type="Proteomes" id="UP000009168"/>
    </source>
</evidence>
<dbReference type="RefSeq" id="XP_001007436.1">
    <property type="nucleotide sequence ID" value="XM_001007436.1"/>
</dbReference>
<dbReference type="EMBL" id="GG662855">
    <property type="protein sequence ID" value="EAR87191.1"/>
    <property type="molecule type" value="Genomic_DNA"/>
</dbReference>
<organism evidence="3 4">
    <name type="scientific">Tetrahymena thermophila (strain SB210)</name>
    <dbReference type="NCBI Taxonomy" id="312017"/>
    <lineage>
        <taxon>Eukaryota</taxon>
        <taxon>Sar</taxon>
        <taxon>Alveolata</taxon>
        <taxon>Ciliophora</taxon>
        <taxon>Intramacronucleata</taxon>
        <taxon>Oligohymenophorea</taxon>
        <taxon>Hymenostomatida</taxon>
        <taxon>Tetrahymenina</taxon>
        <taxon>Tetrahymenidae</taxon>
        <taxon>Tetrahymena</taxon>
    </lineage>
</organism>
<feature type="signal peptide" evidence="2">
    <location>
        <begin position="1"/>
        <end position="23"/>
    </location>
</feature>
<gene>
    <name evidence="3" type="ORF">TTHERM_00363250</name>
</gene>
<evidence type="ECO:0000256" key="2">
    <source>
        <dbReference type="SAM" id="SignalP"/>
    </source>
</evidence>
<dbReference type="InParanoid" id="Q22PB8"/>
<evidence type="ECO:0000256" key="1">
    <source>
        <dbReference type="SAM" id="Phobius"/>
    </source>
</evidence>
<feature type="chain" id="PRO_5004200968" evidence="2">
    <location>
        <begin position="24"/>
        <end position="1375"/>
    </location>
</feature>
<dbReference type="KEGG" id="tet:TTHERM_00363250"/>